<name>A0AC60A6L3_RANTA</name>
<proteinExistence type="predicted"/>
<sequence length="75" mass="8751">MLKWSRLFEAECEGVVEGSKEGLAPHRDMKQQRIESLAQDTSAKLKQQLYEFCHQKHMGQKPGHQQELVIRMLTQ</sequence>
<feature type="non-terminal residue" evidence="1">
    <location>
        <position position="75"/>
    </location>
</feature>
<gene>
    <name evidence="1" type="ORF">MRATA1EN22A_LOCUS27295</name>
</gene>
<dbReference type="Proteomes" id="UP001162501">
    <property type="component" value="Chromosome 8"/>
</dbReference>
<accession>A0AC60A6L3</accession>
<reference evidence="1" key="2">
    <citation type="submission" date="2025-03" db="EMBL/GenBank/DDBJ databases">
        <authorList>
            <consortium name="ELIXIR-Norway"/>
            <consortium name="Elixir Norway"/>
        </authorList>
    </citation>
    <scope>NUCLEOTIDE SEQUENCE</scope>
</reference>
<organism evidence="1 2">
    <name type="scientific">Rangifer tarandus platyrhynchus</name>
    <name type="common">Svalbard reindeer</name>
    <dbReference type="NCBI Taxonomy" id="3082113"/>
    <lineage>
        <taxon>Eukaryota</taxon>
        <taxon>Metazoa</taxon>
        <taxon>Chordata</taxon>
        <taxon>Craniata</taxon>
        <taxon>Vertebrata</taxon>
        <taxon>Euteleostomi</taxon>
        <taxon>Mammalia</taxon>
        <taxon>Eutheria</taxon>
        <taxon>Laurasiatheria</taxon>
        <taxon>Artiodactyla</taxon>
        <taxon>Ruminantia</taxon>
        <taxon>Pecora</taxon>
        <taxon>Cervidae</taxon>
        <taxon>Odocoileinae</taxon>
        <taxon>Rangifer</taxon>
    </lineage>
</organism>
<reference evidence="1" key="1">
    <citation type="submission" date="2023-05" db="EMBL/GenBank/DDBJ databases">
        <authorList>
            <consortium name="ELIXIR-Norway"/>
        </authorList>
    </citation>
    <scope>NUCLEOTIDE SEQUENCE</scope>
</reference>
<evidence type="ECO:0000313" key="2">
    <source>
        <dbReference type="Proteomes" id="UP001162501"/>
    </source>
</evidence>
<evidence type="ECO:0000313" key="1">
    <source>
        <dbReference type="EMBL" id="CAN0562089.1"/>
    </source>
</evidence>
<dbReference type="EMBL" id="OX596092">
    <property type="protein sequence ID" value="CAN0562089.1"/>
    <property type="molecule type" value="Genomic_DNA"/>
</dbReference>
<protein>
    <submittedName>
        <fullName evidence="1">Uncharacterized protein</fullName>
    </submittedName>
</protein>